<dbReference type="OrthoDB" id="8817375at2"/>
<keyword evidence="6 7" id="KW-0520">NAD</keyword>
<comment type="similarity">
    <text evidence="9">Belongs to the NAD synthetase family.</text>
</comment>
<dbReference type="UniPathway" id="UPA00253">
    <property type="reaction ID" value="UER00334"/>
</dbReference>
<evidence type="ECO:0000256" key="9">
    <source>
        <dbReference type="RuleBase" id="RU003811"/>
    </source>
</evidence>
<dbReference type="FunFam" id="3.40.50.620:FF:000155">
    <property type="entry name" value="Glutamine-dependent NAD(+) synthetase"/>
    <property type="match status" value="1"/>
</dbReference>
<proteinExistence type="inferred from homology"/>
<evidence type="ECO:0000256" key="5">
    <source>
        <dbReference type="ARBA" id="ARBA00022840"/>
    </source>
</evidence>
<dbReference type="InterPro" id="IPR022310">
    <property type="entry name" value="NAD/GMP_synthase"/>
</dbReference>
<feature type="binding site" evidence="7">
    <location>
        <position position="135"/>
    </location>
    <ligand>
        <name>L-glutamine</name>
        <dbReference type="ChEBI" id="CHEBI:58359"/>
    </ligand>
</feature>
<dbReference type="InterPro" id="IPR041856">
    <property type="entry name" value="NAD+_synth_C"/>
</dbReference>
<feature type="binding site" evidence="7">
    <location>
        <position position="490"/>
    </location>
    <ligand>
        <name>ATP</name>
        <dbReference type="ChEBI" id="CHEBI:30616"/>
    </ligand>
</feature>
<evidence type="ECO:0000313" key="11">
    <source>
        <dbReference type="EMBL" id="QEI07550.1"/>
    </source>
</evidence>
<comment type="similarity">
    <text evidence="2 7 8">In the C-terminal section; belongs to the NAD synthetase family.</text>
</comment>
<evidence type="ECO:0000256" key="1">
    <source>
        <dbReference type="ARBA" id="ARBA00005188"/>
    </source>
</evidence>
<evidence type="ECO:0000256" key="3">
    <source>
        <dbReference type="ARBA" id="ARBA00022598"/>
    </source>
</evidence>
<dbReference type="GO" id="GO:0009435">
    <property type="term" value="P:NAD+ biosynthetic process"/>
    <property type="evidence" value="ECO:0007669"/>
    <property type="project" value="UniProtKB-UniRule"/>
</dbReference>
<dbReference type="SUPFAM" id="SSF56317">
    <property type="entry name" value="Carbon-nitrogen hydrolase"/>
    <property type="match status" value="1"/>
</dbReference>
<feature type="binding site" evidence="7">
    <location>
        <position position="646"/>
    </location>
    <ligand>
        <name>deamido-NAD(+)</name>
        <dbReference type="ChEBI" id="CHEBI:58437"/>
        <note>ligand shared between two neighboring subunits</note>
    </ligand>
</feature>
<dbReference type="KEGG" id="pacr:FXN63_18180"/>
<feature type="active site" description="For glutaminase activity" evidence="7">
    <location>
        <position position="129"/>
    </location>
</feature>
<keyword evidence="3 7" id="KW-0436">Ligase</keyword>
<evidence type="ECO:0000256" key="2">
    <source>
        <dbReference type="ARBA" id="ARBA00007145"/>
    </source>
</evidence>
<keyword evidence="12" id="KW-1185">Reference proteome</keyword>
<comment type="pathway">
    <text evidence="1 7 8">Cofactor biosynthesis; NAD(+) biosynthesis; NAD(+) from deamido-NAD(+) (L-Gln route): step 1/1.</text>
</comment>
<feature type="binding site" evidence="7">
    <location>
        <position position="212"/>
    </location>
    <ligand>
        <name>L-glutamine</name>
        <dbReference type="ChEBI" id="CHEBI:58359"/>
    </ligand>
</feature>
<dbReference type="HAMAP" id="MF_02090">
    <property type="entry name" value="NadE_glutamine_dep"/>
    <property type="match status" value="1"/>
</dbReference>
<dbReference type="NCBIfam" id="NF002730">
    <property type="entry name" value="PRK02628.1"/>
    <property type="match status" value="1"/>
</dbReference>
<dbReference type="InterPro" id="IPR014445">
    <property type="entry name" value="Gln-dep_NAD_synthase"/>
</dbReference>
<dbReference type="CDD" id="cd07570">
    <property type="entry name" value="GAT_Gln-NAD-synth"/>
    <property type="match status" value="1"/>
</dbReference>
<dbReference type="GO" id="GO:0008795">
    <property type="term" value="F:NAD+ synthase activity"/>
    <property type="evidence" value="ECO:0007669"/>
    <property type="project" value="UniProtKB-UniRule"/>
</dbReference>
<accession>A0A5C0B2X7</accession>
<dbReference type="Gene3D" id="3.60.110.10">
    <property type="entry name" value="Carbon-nitrogen hydrolase"/>
    <property type="match status" value="1"/>
</dbReference>
<keyword evidence="5 7" id="KW-0067">ATP-binding</keyword>
<dbReference type="Gene3D" id="1.10.10.1140">
    <property type="entry name" value="Glutamine-dependent NAD+ synthetase, C-terminal domain"/>
    <property type="match status" value="1"/>
</dbReference>
<evidence type="ECO:0000259" key="10">
    <source>
        <dbReference type="PROSITE" id="PS50263"/>
    </source>
</evidence>
<feature type="active site" description="Proton acceptor; for glutaminase activity" evidence="7">
    <location>
        <position position="60"/>
    </location>
</feature>
<feature type="binding site" evidence="7">
    <location>
        <position position="218"/>
    </location>
    <ligand>
        <name>L-glutamine</name>
        <dbReference type="ChEBI" id="CHEBI:58359"/>
    </ligand>
</feature>
<dbReference type="GO" id="GO:0005524">
    <property type="term" value="F:ATP binding"/>
    <property type="evidence" value="ECO:0007669"/>
    <property type="project" value="UniProtKB-UniRule"/>
</dbReference>
<organism evidence="11 12">
    <name type="scientific">Pigmentiphaga aceris</name>
    <dbReference type="NCBI Taxonomy" id="1940612"/>
    <lineage>
        <taxon>Bacteria</taxon>
        <taxon>Pseudomonadati</taxon>
        <taxon>Pseudomonadota</taxon>
        <taxon>Betaproteobacteria</taxon>
        <taxon>Burkholderiales</taxon>
        <taxon>Alcaligenaceae</taxon>
        <taxon>Pigmentiphaga</taxon>
    </lineage>
</organism>
<dbReference type="Gene3D" id="3.40.50.620">
    <property type="entry name" value="HUPs"/>
    <property type="match status" value="1"/>
</dbReference>
<dbReference type="InterPro" id="IPR003694">
    <property type="entry name" value="NAD_synthase"/>
</dbReference>
<dbReference type="CDD" id="cd00553">
    <property type="entry name" value="NAD_synthase"/>
    <property type="match status" value="1"/>
</dbReference>
<dbReference type="EC" id="6.3.5.1" evidence="7 8"/>
<evidence type="ECO:0000256" key="6">
    <source>
        <dbReference type="ARBA" id="ARBA00023027"/>
    </source>
</evidence>
<dbReference type="Pfam" id="PF02540">
    <property type="entry name" value="NAD_synthase"/>
    <property type="match status" value="1"/>
</dbReference>
<feature type="binding site" evidence="7">
    <location>
        <begin position="376"/>
        <end position="383"/>
    </location>
    <ligand>
        <name>ATP</name>
        <dbReference type="ChEBI" id="CHEBI:30616"/>
    </ligand>
</feature>
<sequence length="690" mass="76081">MSAHPHQNQHFLNLYNHDFARIAVGVPRCRIADPAFNAAETQKLIIDAAAGGASLVVFPELGLSAYTCDDLFHQRALLDGCEAALATVLDASKDLKIITIVGLPLRADHRLFNCAAVLYRGRILGIVPKTYLPNYGEFYEARQFNSGDDALSTEVSLLGQTVPFGSKLLFAPRDMPFFKIHVEICEDVWTPIPPSSFAALAGATVLVNLSASNITVGKSGYRHQLVSQQSARCLATYLYSSAGAGESSTDLAWDGQALIYENGDKLAESERFSDESHLIFADTDLERMSRERMRQTSFGQSVRVHAAQVSEFRTVDVELEVDREQALPLSRVVPRYPYVPADRTRRDDRCQEVYSIQVQALVQRLTSSGIKKLVLGVSGGLDSTHALLVAAEAMDRMGLPRTNILGYTMPGFATGARTLQQAHRLMTSIGCYAQEIDIRPSCQQMFKDLGHPFAEGKPQYDITFENVQAGERTNHLFRLANHQGALVLGTGDLSELALGWCTYGVGDHMSHYNVNASVPKTLIRHLVRWVAEAGHVSGDARQVLLDILDTEISPELVPASEDTGAVQSTEASIGAYDLQDFNLFYTLRYGFAPSKVAFLAHRAWSDKEVGAWPEEAHVLRNQFELAAIKRTLRIFVGRFFRGSQFKRTCVPNSPKVGSGGSLSPRGDWRMPSDSESVVWLADLDRVPEQV</sequence>
<gene>
    <name evidence="7" type="primary">nadE</name>
    <name evidence="11" type="ORF">FXN63_18180</name>
</gene>
<dbReference type="GO" id="GO:0004359">
    <property type="term" value="F:glutaminase activity"/>
    <property type="evidence" value="ECO:0007669"/>
    <property type="project" value="InterPro"/>
</dbReference>
<evidence type="ECO:0000256" key="8">
    <source>
        <dbReference type="PIRNR" id="PIRNR006630"/>
    </source>
</evidence>
<dbReference type="GO" id="GO:0003952">
    <property type="term" value="F:NAD+ synthase (glutamine-hydrolyzing) activity"/>
    <property type="evidence" value="ECO:0007669"/>
    <property type="project" value="UniProtKB-UniRule"/>
</dbReference>
<evidence type="ECO:0000313" key="12">
    <source>
        <dbReference type="Proteomes" id="UP000325161"/>
    </source>
</evidence>
<feature type="binding site" evidence="7">
    <location>
        <begin position="500"/>
        <end position="503"/>
    </location>
    <ligand>
        <name>deamido-NAD(+)</name>
        <dbReference type="ChEBI" id="CHEBI:58437"/>
        <note>ligand shared between two neighboring subunits</note>
    </ligand>
</feature>
<dbReference type="InterPro" id="IPR014729">
    <property type="entry name" value="Rossmann-like_a/b/a_fold"/>
</dbReference>
<dbReference type="AlphaFoldDB" id="A0A5C0B2X7"/>
<dbReference type="GO" id="GO:0005737">
    <property type="term" value="C:cytoplasm"/>
    <property type="evidence" value="ECO:0007669"/>
    <property type="project" value="InterPro"/>
</dbReference>
<dbReference type="SUPFAM" id="SSF52402">
    <property type="entry name" value="Adenine nucleotide alpha hydrolases-like"/>
    <property type="match status" value="1"/>
</dbReference>
<dbReference type="Pfam" id="PF00795">
    <property type="entry name" value="CN_hydrolase"/>
    <property type="match status" value="1"/>
</dbReference>
<dbReference type="RefSeq" id="WP_148816597.1">
    <property type="nucleotide sequence ID" value="NZ_CP043046.1"/>
</dbReference>
<dbReference type="EMBL" id="CP043046">
    <property type="protein sequence ID" value="QEI07550.1"/>
    <property type="molecule type" value="Genomic_DNA"/>
</dbReference>
<feature type="binding site" evidence="7">
    <location>
        <position position="495"/>
    </location>
    <ligand>
        <name>deamido-NAD(+)</name>
        <dbReference type="ChEBI" id="CHEBI:58437"/>
        <note>ligand shared between two neighboring subunits</note>
    </ligand>
</feature>
<feature type="domain" description="CN hydrolase" evidence="10">
    <location>
        <begin position="20"/>
        <end position="285"/>
    </location>
</feature>
<dbReference type="NCBIfam" id="TIGR00552">
    <property type="entry name" value="nadE"/>
    <property type="match status" value="1"/>
</dbReference>
<dbReference type="PROSITE" id="PS50263">
    <property type="entry name" value="CN_HYDROLASE"/>
    <property type="match status" value="1"/>
</dbReference>
<feature type="active site" description="Nucleophile; for glutaminase activity" evidence="7">
    <location>
        <position position="185"/>
    </location>
</feature>
<dbReference type="InterPro" id="IPR036526">
    <property type="entry name" value="C-N_Hydrolase_sf"/>
</dbReference>
<comment type="catalytic activity">
    <reaction evidence="7 8">
        <text>deamido-NAD(+) + L-glutamine + ATP + H2O = L-glutamate + AMP + diphosphate + NAD(+) + H(+)</text>
        <dbReference type="Rhea" id="RHEA:24384"/>
        <dbReference type="ChEBI" id="CHEBI:15377"/>
        <dbReference type="ChEBI" id="CHEBI:15378"/>
        <dbReference type="ChEBI" id="CHEBI:29985"/>
        <dbReference type="ChEBI" id="CHEBI:30616"/>
        <dbReference type="ChEBI" id="CHEBI:33019"/>
        <dbReference type="ChEBI" id="CHEBI:57540"/>
        <dbReference type="ChEBI" id="CHEBI:58359"/>
        <dbReference type="ChEBI" id="CHEBI:58437"/>
        <dbReference type="ChEBI" id="CHEBI:456215"/>
        <dbReference type="EC" id="6.3.5.1"/>
    </reaction>
</comment>
<comment type="function">
    <text evidence="7">Catalyzes the ATP-dependent amidation of deamido-NAD to form NAD. Uses L-glutamine as a nitrogen source.</text>
</comment>
<dbReference type="InterPro" id="IPR003010">
    <property type="entry name" value="C-N_Hydrolase"/>
</dbReference>
<dbReference type="PANTHER" id="PTHR23090">
    <property type="entry name" value="NH 3 /GLUTAMINE-DEPENDENT NAD + SYNTHETASE"/>
    <property type="match status" value="1"/>
</dbReference>
<dbReference type="PIRSF" id="PIRSF006630">
    <property type="entry name" value="NADS_GAT"/>
    <property type="match status" value="1"/>
</dbReference>
<evidence type="ECO:0000256" key="4">
    <source>
        <dbReference type="ARBA" id="ARBA00022741"/>
    </source>
</evidence>
<dbReference type="Proteomes" id="UP000325161">
    <property type="component" value="Chromosome"/>
</dbReference>
<dbReference type="FunFam" id="1.10.10.1140:FF:000001">
    <property type="entry name" value="Glutamine-dependent NAD(+) synthetase"/>
    <property type="match status" value="1"/>
</dbReference>
<evidence type="ECO:0000256" key="7">
    <source>
        <dbReference type="HAMAP-Rule" id="MF_02090"/>
    </source>
</evidence>
<feature type="binding site" evidence="7">
    <location>
        <position position="466"/>
    </location>
    <ligand>
        <name>deamido-NAD(+)</name>
        <dbReference type="ChEBI" id="CHEBI:58437"/>
        <note>ligand shared between two neighboring subunits</note>
    </ligand>
</feature>
<name>A0A5C0B2X7_9BURK</name>
<keyword evidence="4 7" id="KW-0547">Nucleotide-binding</keyword>
<reference evidence="11 12" key="1">
    <citation type="submission" date="2019-08" db="EMBL/GenBank/DDBJ databases">
        <title>Amphibian skin-associated Pigmentiphaga: genome sequence and occurrence across geography and hosts.</title>
        <authorList>
            <person name="Bletz M.C."/>
            <person name="Bunk B."/>
            <person name="Sproeer C."/>
            <person name="Biwer P."/>
            <person name="Reiter S."/>
            <person name="Rabemananjara F.C.E."/>
            <person name="Schulz S."/>
            <person name="Overmann J."/>
            <person name="Vences M."/>
        </authorList>
    </citation>
    <scope>NUCLEOTIDE SEQUENCE [LARGE SCALE GENOMIC DNA]</scope>
    <source>
        <strain evidence="11 12">Mada1488</strain>
    </source>
</reference>
<protein>
    <recommendedName>
        <fullName evidence="7 8">Glutamine-dependent NAD(+) synthetase</fullName>
        <ecNumber evidence="7 8">6.3.5.1</ecNumber>
    </recommendedName>
    <alternativeName>
        <fullName evidence="7 8">NAD(+) synthase [glutamine-hydrolyzing]</fullName>
    </alternativeName>
</protein>
<dbReference type="PANTHER" id="PTHR23090:SF9">
    <property type="entry name" value="GLUTAMINE-DEPENDENT NAD(+) SYNTHETASE"/>
    <property type="match status" value="1"/>
</dbReference>